<evidence type="ECO:0000256" key="1">
    <source>
        <dbReference type="SAM" id="SignalP"/>
    </source>
</evidence>
<evidence type="ECO:0000259" key="2">
    <source>
        <dbReference type="Pfam" id="PF09851"/>
    </source>
</evidence>
<gene>
    <name evidence="3" type="ORF">EWU23_12005</name>
</gene>
<dbReference type="InterPro" id="IPR018649">
    <property type="entry name" value="SHOCT"/>
</dbReference>
<evidence type="ECO:0000313" key="3">
    <source>
        <dbReference type="EMBL" id="NGZ45199.1"/>
    </source>
</evidence>
<keyword evidence="4" id="KW-1185">Reference proteome</keyword>
<reference evidence="3 4" key="1">
    <citation type="submission" date="2019-02" db="EMBL/GenBank/DDBJ databases">
        <title>Genome of a new Bacteroidetes strain.</title>
        <authorList>
            <person name="Pitt A."/>
        </authorList>
    </citation>
    <scope>NUCLEOTIDE SEQUENCE [LARGE SCALE GENOMIC DNA]</scope>
    <source>
        <strain evidence="3 4">50C-KIRBA</strain>
    </source>
</reference>
<name>A0ABX0EXM1_9BACT</name>
<evidence type="ECO:0000313" key="4">
    <source>
        <dbReference type="Proteomes" id="UP001318301"/>
    </source>
</evidence>
<feature type="chain" id="PRO_5046875399" evidence="1">
    <location>
        <begin position="24"/>
        <end position="189"/>
    </location>
</feature>
<dbReference type="Proteomes" id="UP001318301">
    <property type="component" value="Unassembled WGS sequence"/>
</dbReference>
<dbReference type="RefSeq" id="WP_166232547.1">
    <property type="nucleotide sequence ID" value="NZ_CBCSIJ010000038.1"/>
</dbReference>
<comment type="caution">
    <text evidence="3">The sequence shown here is derived from an EMBL/GenBank/DDBJ whole genome shotgun (WGS) entry which is preliminary data.</text>
</comment>
<protein>
    <submittedName>
        <fullName evidence="3">SHOCT domain-containing protein</fullName>
    </submittedName>
</protein>
<accession>A0ABX0EXM1</accession>
<organism evidence="3 4">
    <name type="scientific">Aquirufa beregesia</name>
    <dbReference type="NCBI Taxonomy" id="2516556"/>
    <lineage>
        <taxon>Bacteria</taxon>
        <taxon>Pseudomonadati</taxon>
        <taxon>Bacteroidota</taxon>
        <taxon>Cytophagia</taxon>
        <taxon>Cytophagales</taxon>
        <taxon>Flectobacillaceae</taxon>
        <taxon>Aquirufa</taxon>
    </lineage>
</organism>
<feature type="signal peptide" evidence="1">
    <location>
        <begin position="1"/>
        <end position="23"/>
    </location>
</feature>
<dbReference type="EMBL" id="SEWW01000009">
    <property type="protein sequence ID" value="NGZ45199.1"/>
    <property type="molecule type" value="Genomic_DNA"/>
</dbReference>
<dbReference type="Pfam" id="PF09851">
    <property type="entry name" value="SHOCT"/>
    <property type="match status" value="1"/>
</dbReference>
<feature type="domain" description="SHOCT" evidence="2">
    <location>
        <begin position="160"/>
        <end position="187"/>
    </location>
</feature>
<proteinExistence type="predicted"/>
<sequence length="189" mass="21209">MKMTFKFLLLAIFIFLTSFNSFAQETELPKIENDTLYTLSGYKIYEGQDLKLGSGSLPNGDFKYITISTTSWLTAGAPSQGAVGRKWNGHLFKVKKFRKEGTKKRGFTYYLILGGGNIVNYECDIESAIAFGEVVVPEKYRPNKSNGTVVEIKHELSIGDELAKLKKLLDDGVLTKEEYDALKKKLLSK</sequence>
<keyword evidence="1" id="KW-0732">Signal</keyword>